<name>A0AAE0LX04_9PEZI</name>
<dbReference type="Proteomes" id="UP001278766">
    <property type="component" value="Unassembled WGS sequence"/>
</dbReference>
<evidence type="ECO:0000256" key="1">
    <source>
        <dbReference type="SAM" id="MobiDB-lite"/>
    </source>
</evidence>
<reference evidence="2" key="2">
    <citation type="submission" date="2023-06" db="EMBL/GenBank/DDBJ databases">
        <authorList>
            <consortium name="Lawrence Berkeley National Laboratory"/>
            <person name="Haridas S."/>
            <person name="Hensen N."/>
            <person name="Bonometti L."/>
            <person name="Westerberg I."/>
            <person name="Brannstrom I.O."/>
            <person name="Guillou S."/>
            <person name="Cros-Aarteil S."/>
            <person name="Calhoun S."/>
            <person name="Kuo A."/>
            <person name="Mondo S."/>
            <person name="Pangilinan J."/>
            <person name="Riley R."/>
            <person name="Labutti K."/>
            <person name="Andreopoulos B."/>
            <person name="Lipzen A."/>
            <person name="Chen C."/>
            <person name="Yanf M."/>
            <person name="Daum C."/>
            <person name="Ng V."/>
            <person name="Clum A."/>
            <person name="Steindorff A."/>
            <person name="Ohm R."/>
            <person name="Martin F."/>
            <person name="Silar P."/>
            <person name="Natvig D."/>
            <person name="Lalanne C."/>
            <person name="Gautier V."/>
            <person name="Ament-Velasquez S.L."/>
            <person name="Kruys A."/>
            <person name="Hutchinson M.I."/>
            <person name="Powell A.J."/>
            <person name="Barry K."/>
            <person name="Miller A.N."/>
            <person name="Grigoriev I.V."/>
            <person name="Debuchy R."/>
            <person name="Gladieux P."/>
            <person name="Thoren M.H."/>
            <person name="Johannesson H."/>
        </authorList>
    </citation>
    <scope>NUCLEOTIDE SEQUENCE</scope>
    <source>
        <strain evidence="2">CBS 168.71</strain>
    </source>
</reference>
<gene>
    <name evidence="2" type="ORF">B0H64DRAFT_428690</name>
</gene>
<accession>A0AAE0LX04</accession>
<proteinExistence type="predicted"/>
<keyword evidence="3" id="KW-1185">Reference proteome</keyword>
<sequence length="223" mass="25305">MADRFIPVVDTRENDEGGSDCTEDTVPNCYTPTSESLDNPGLDPATTPMPPQTTDEPKGSKKASAAKPGPGFIEMRMTPAEWTDKPWVAFLVIGCEDVPRLMREGFFWSTENVVPEEGYISDNIRKECEGLGCRHKRTWIIADKANDKAPQWKGRLEVTSPLLATLAAFRVKDLSRKNVYASYAWNWAGKLIYNYDYRYPKHNFNCIYDDEPLKVARRKTNAE</sequence>
<dbReference type="AlphaFoldDB" id="A0AAE0LX04"/>
<dbReference type="GeneID" id="87842809"/>
<reference evidence="2" key="1">
    <citation type="journal article" date="2023" name="Mol. Phylogenet. Evol.">
        <title>Genome-scale phylogeny and comparative genomics of the fungal order Sordariales.</title>
        <authorList>
            <person name="Hensen N."/>
            <person name="Bonometti L."/>
            <person name="Westerberg I."/>
            <person name="Brannstrom I.O."/>
            <person name="Guillou S."/>
            <person name="Cros-Aarteil S."/>
            <person name="Calhoun S."/>
            <person name="Haridas S."/>
            <person name="Kuo A."/>
            <person name="Mondo S."/>
            <person name="Pangilinan J."/>
            <person name="Riley R."/>
            <person name="LaButti K."/>
            <person name="Andreopoulos B."/>
            <person name="Lipzen A."/>
            <person name="Chen C."/>
            <person name="Yan M."/>
            <person name="Daum C."/>
            <person name="Ng V."/>
            <person name="Clum A."/>
            <person name="Steindorff A."/>
            <person name="Ohm R.A."/>
            <person name="Martin F."/>
            <person name="Silar P."/>
            <person name="Natvig D.O."/>
            <person name="Lalanne C."/>
            <person name="Gautier V."/>
            <person name="Ament-Velasquez S.L."/>
            <person name="Kruys A."/>
            <person name="Hutchinson M.I."/>
            <person name="Powell A.J."/>
            <person name="Barry K."/>
            <person name="Miller A.N."/>
            <person name="Grigoriev I.V."/>
            <person name="Debuchy R."/>
            <person name="Gladieux P."/>
            <person name="Hiltunen Thoren M."/>
            <person name="Johannesson H."/>
        </authorList>
    </citation>
    <scope>NUCLEOTIDE SEQUENCE</scope>
    <source>
        <strain evidence="2">CBS 168.71</strain>
    </source>
</reference>
<feature type="region of interest" description="Disordered" evidence="1">
    <location>
        <begin position="1"/>
        <end position="71"/>
    </location>
</feature>
<dbReference type="EMBL" id="JAUEPN010000001">
    <property type="protein sequence ID" value="KAK3300677.1"/>
    <property type="molecule type" value="Genomic_DNA"/>
</dbReference>
<evidence type="ECO:0000313" key="2">
    <source>
        <dbReference type="EMBL" id="KAK3300677.1"/>
    </source>
</evidence>
<dbReference type="RefSeq" id="XP_062664191.1">
    <property type="nucleotide sequence ID" value="XM_062805861.1"/>
</dbReference>
<evidence type="ECO:0000313" key="3">
    <source>
        <dbReference type="Proteomes" id="UP001278766"/>
    </source>
</evidence>
<feature type="compositionally biased region" description="Low complexity" evidence="1">
    <location>
        <begin position="62"/>
        <end position="71"/>
    </location>
</feature>
<feature type="compositionally biased region" description="Polar residues" evidence="1">
    <location>
        <begin position="28"/>
        <end position="37"/>
    </location>
</feature>
<organism evidence="2 3">
    <name type="scientific">Chaetomium fimeti</name>
    <dbReference type="NCBI Taxonomy" id="1854472"/>
    <lineage>
        <taxon>Eukaryota</taxon>
        <taxon>Fungi</taxon>
        <taxon>Dikarya</taxon>
        <taxon>Ascomycota</taxon>
        <taxon>Pezizomycotina</taxon>
        <taxon>Sordariomycetes</taxon>
        <taxon>Sordariomycetidae</taxon>
        <taxon>Sordariales</taxon>
        <taxon>Chaetomiaceae</taxon>
        <taxon>Chaetomium</taxon>
    </lineage>
</organism>
<comment type="caution">
    <text evidence="2">The sequence shown here is derived from an EMBL/GenBank/DDBJ whole genome shotgun (WGS) entry which is preliminary data.</text>
</comment>
<protein>
    <submittedName>
        <fullName evidence="2">Uncharacterized protein</fullName>
    </submittedName>
</protein>